<feature type="domain" description="HTH araC/xylS-type" evidence="4">
    <location>
        <begin position="215"/>
        <end position="316"/>
    </location>
</feature>
<keyword evidence="6" id="KW-1185">Reference proteome</keyword>
<evidence type="ECO:0000259" key="4">
    <source>
        <dbReference type="PROSITE" id="PS01124"/>
    </source>
</evidence>
<organism evidence="5 6">
    <name type="scientific">Saccharothrix ecbatanensis</name>
    <dbReference type="NCBI Taxonomy" id="1105145"/>
    <lineage>
        <taxon>Bacteria</taxon>
        <taxon>Bacillati</taxon>
        <taxon>Actinomycetota</taxon>
        <taxon>Actinomycetes</taxon>
        <taxon>Pseudonocardiales</taxon>
        <taxon>Pseudonocardiaceae</taxon>
        <taxon>Saccharothrix</taxon>
    </lineage>
</organism>
<dbReference type="InterPro" id="IPR035418">
    <property type="entry name" value="AraC-bd_2"/>
</dbReference>
<dbReference type="AlphaFoldDB" id="A0A7W9M0Z5"/>
<dbReference type="GO" id="GO:0003700">
    <property type="term" value="F:DNA-binding transcription factor activity"/>
    <property type="evidence" value="ECO:0007669"/>
    <property type="project" value="InterPro"/>
</dbReference>
<evidence type="ECO:0000313" key="6">
    <source>
        <dbReference type="Proteomes" id="UP000552097"/>
    </source>
</evidence>
<dbReference type="GO" id="GO:0043565">
    <property type="term" value="F:sequence-specific DNA binding"/>
    <property type="evidence" value="ECO:0007669"/>
    <property type="project" value="InterPro"/>
</dbReference>
<dbReference type="Gene3D" id="1.10.10.60">
    <property type="entry name" value="Homeodomain-like"/>
    <property type="match status" value="1"/>
</dbReference>
<dbReference type="EMBL" id="JACHMO010000001">
    <property type="protein sequence ID" value="MBB5803292.1"/>
    <property type="molecule type" value="Genomic_DNA"/>
</dbReference>
<dbReference type="PRINTS" id="PR00032">
    <property type="entry name" value="HTHARAC"/>
</dbReference>
<dbReference type="InterPro" id="IPR050204">
    <property type="entry name" value="AraC_XylS_family_regulators"/>
</dbReference>
<dbReference type="PANTHER" id="PTHR46796:SF6">
    <property type="entry name" value="ARAC SUBFAMILY"/>
    <property type="match status" value="1"/>
</dbReference>
<evidence type="ECO:0000313" key="5">
    <source>
        <dbReference type="EMBL" id="MBB5803292.1"/>
    </source>
</evidence>
<evidence type="ECO:0000256" key="2">
    <source>
        <dbReference type="ARBA" id="ARBA00023125"/>
    </source>
</evidence>
<dbReference type="Pfam" id="PF12833">
    <property type="entry name" value="HTH_18"/>
    <property type="match status" value="1"/>
</dbReference>
<evidence type="ECO:0000256" key="3">
    <source>
        <dbReference type="ARBA" id="ARBA00023163"/>
    </source>
</evidence>
<proteinExistence type="predicted"/>
<dbReference type="Pfam" id="PF14525">
    <property type="entry name" value="AraC_binding_2"/>
    <property type="match status" value="1"/>
</dbReference>
<name>A0A7W9M0Z5_9PSEU</name>
<reference evidence="5 6" key="1">
    <citation type="submission" date="2020-08" db="EMBL/GenBank/DDBJ databases">
        <title>Sequencing the genomes of 1000 actinobacteria strains.</title>
        <authorList>
            <person name="Klenk H.-P."/>
        </authorList>
    </citation>
    <scope>NUCLEOTIDE SEQUENCE [LARGE SCALE GENOMIC DNA]</scope>
    <source>
        <strain evidence="5 6">DSM 45486</strain>
    </source>
</reference>
<dbReference type="SMART" id="SM00342">
    <property type="entry name" value="HTH_ARAC"/>
    <property type="match status" value="1"/>
</dbReference>
<dbReference type="InterPro" id="IPR009057">
    <property type="entry name" value="Homeodomain-like_sf"/>
</dbReference>
<dbReference type="SUPFAM" id="SSF46689">
    <property type="entry name" value="Homeodomain-like"/>
    <property type="match status" value="1"/>
</dbReference>
<protein>
    <submittedName>
        <fullName evidence="5">AraC-like DNA-binding protein</fullName>
    </submittedName>
</protein>
<comment type="caution">
    <text evidence="5">The sequence shown here is derived from an EMBL/GenBank/DDBJ whole genome shotgun (WGS) entry which is preliminary data.</text>
</comment>
<gene>
    <name evidence="5" type="ORF">F4560_003060</name>
</gene>
<dbReference type="PROSITE" id="PS01124">
    <property type="entry name" value="HTH_ARAC_FAMILY_2"/>
    <property type="match status" value="1"/>
</dbReference>
<keyword evidence="1" id="KW-0805">Transcription regulation</keyword>
<keyword evidence="3" id="KW-0804">Transcription</keyword>
<dbReference type="PANTHER" id="PTHR46796">
    <property type="entry name" value="HTH-TYPE TRANSCRIPTIONAL ACTIVATOR RHAS-RELATED"/>
    <property type="match status" value="1"/>
</dbReference>
<evidence type="ECO:0000256" key="1">
    <source>
        <dbReference type="ARBA" id="ARBA00023015"/>
    </source>
</evidence>
<dbReference type="InterPro" id="IPR020449">
    <property type="entry name" value="Tscrpt_reg_AraC-type_HTH"/>
</dbReference>
<keyword evidence="2 5" id="KW-0238">DNA-binding</keyword>
<dbReference type="Proteomes" id="UP000552097">
    <property type="component" value="Unassembled WGS sequence"/>
</dbReference>
<dbReference type="InterPro" id="IPR018060">
    <property type="entry name" value="HTH_AraC"/>
</dbReference>
<dbReference type="RefSeq" id="WP_184920574.1">
    <property type="nucleotide sequence ID" value="NZ_JACHMO010000001.1"/>
</dbReference>
<accession>A0A7W9M0Z5</accession>
<sequence>MTEFSNEDLSVDDQMACWLEAMDHDLVPTRLHRVTEGGFPASARTLAWDGVRVSALTYPSVWVERTAKLIRRSDPEAYQVNLLLDGKAAIRQAGREARFGVGEFAFFTTSRPFHGWRSCGLRTRSVTLQISRTLLPLPARQVDQLAASPFDARHGMGAAFAHWLTDLTARADEFTPDDATTLTSVTVDLLAAVLAAPLDAEKTLTPESRRRALRLQVHRFIEQRLGDPALTPTTVGRAHHLSLRTLQQLFAEDDTSPAAWIRHRRLERCRRDLSNPHLGRRPIHTIATRWGFTDPAHFSRLFRTTYHMAPSDYRRHALPRE</sequence>